<organism evidence="1 2">
    <name type="scientific">Rhabditophanes sp. KR3021</name>
    <dbReference type="NCBI Taxonomy" id="114890"/>
    <lineage>
        <taxon>Eukaryota</taxon>
        <taxon>Metazoa</taxon>
        <taxon>Ecdysozoa</taxon>
        <taxon>Nematoda</taxon>
        <taxon>Chromadorea</taxon>
        <taxon>Rhabditida</taxon>
        <taxon>Tylenchina</taxon>
        <taxon>Panagrolaimomorpha</taxon>
        <taxon>Strongyloidoidea</taxon>
        <taxon>Alloionematidae</taxon>
        <taxon>Rhabditophanes</taxon>
    </lineage>
</organism>
<dbReference type="Proteomes" id="UP000095286">
    <property type="component" value="Unplaced"/>
</dbReference>
<evidence type="ECO:0000313" key="1">
    <source>
        <dbReference type="Proteomes" id="UP000095286"/>
    </source>
</evidence>
<name>A0AC35TPD8_9BILA</name>
<protein>
    <submittedName>
        <fullName evidence="2">YycH domain-containing protein</fullName>
    </submittedName>
</protein>
<dbReference type="WBParaSite" id="RSKR_0000288800.1">
    <property type="protein sequence ID" value="RSKR_0000288800.1"/>
    <property type="gene ID" value="RSKR_0000288800"/>
</dbReference>
<sequence>MKAENIATTKNYQKDTPAANDFYKLPHTVDTTFVLDPANLIYLIPNPLNSKLAEVMNIPPSKARLLSNSSFESNNIKQ</sequence>
<proteinExistence type="predicted"/>
<accession>A0AC35TPD8</accession>
<reference evidence="2" key="1">
    <citation type="submission" date="2016-11" db="UniProtKB">
        <authorList>
            <consortium name="WormBaseParasite"/>
        </authorList>
    </citation>
    <scope>IDENTIFICATION</scope>
    <source>
        <strain evidence="2">KR3021</strain>
    </source>
</reference>
<evidence type="ECO:0000313" key="2">
    <source>
        <dbReference type="WBParaSite" id="RSKR_0000288800.1"/>
    </source>
</evidence>